<keyword evidence="2" id="KW-1185">Reference proteome</keyword>
<dbReference type="AlphaFoldDB" id="A0A0R1H5S1"/>
<evidence type="ECO:0008006" key="3">
    <source>
        <dbReference type="Google" id="ProtNLM"/>
    </source>
</evidence>
<dbReference type="InterPro" id="IPR009057">
    <property type="entry name" value="Homeodomain-like_sf"/>
</dbReference>
<protein>
    <recommendedName>
        <fullName evidence="3">Transcriptional regulator</fullName>
    </recommendedName>
</protein>
<proteinExistence type="predicted"/>
<organism evidence="1 2">
    <name type="scientific">Amylolactobacillus amylotrophicus DSM 20534</name>
    <dbReference type="NCBI Taxonomy" id="1423722"/>
    <lineage>
        <taxon>Bacteria</taxon>
        <taxon>Bacillati</taxon>
        <taxon>Bacillota</taxon>
        <taxon>Bacilli</taxon>
        <taxon>Lactobacillales</taxon>
        <taxon>Lactobacillaceae</taxon>
        <taxon>Amylolactobacillus</taxon>
    </lineage>
</organism>
<name>A0A0R1H5S1_9LACO</name>
<gene>
    <name evidence="1" type="ORF">FC62_GL000453</name>
</gene>
<accession>A0A0R1H5S1</accession>
<dbReference type="SUPFAM" id="SSF46689">
    <property type="entry name" value="Homeodomain-like"/>
    <property type="match status" value="1"/>
</dbReference>
<dbReference type="Proteomes" id="UP000050909">
    <property type="component" value="Unassembled WGS sequence"/>
</dbReference>
<dbReference type="PATRIC" id="fig|1423722.3.peg.461"/>
<comment type="caution">
    <text evidence="1">The sequence shown here is derived from an EMBL/GenBank/DDBJ whole genome shotgun (WGS) entry which is preliminary data.</text>
</comment>
<dbReference type="EMBL" id="AZCV01000001">
    <property type="protein sequence ID" value="KRK38762.1"/>
    <property type="molecule type" value="Genomic_DNA"/>
</dbReference>
<evidence type="ECO:0000313" key="1">
    <source>
        <dbReference type="EMBL" id="KRK38762.1"/>
    </source>
</evidence>
<evidence type="ECO:0000313" key="2">
    <source>
        <dbReference type="Proteomes" id="UP000050909"/>
    </source>
</evidence>
<dbReference type="RefSeq" id="WP_054745952.1">
    <property type="nucleotide sequence ID" value="NZ_AZCV01000001.1"/>
</dbReference>
<sequence length="175" mass="20708">MKTRISEIYAVLQQDLGHHLVENYTVGNFCAGIQISRSTFYRSYSSMTELYQFVISYQVERILSNTRETKLDVRYRQLIQLMSSERHLYINFYHQTKRLFFNDVLEPLVQRNLKSFYRETELTEVSLNLIADYVVRQIIRYIDQDLQQPVAEVALDIYRILAVAENTAQLLAPPK</sequence>
<dbReference type="Gene3D" id="1.10.357.10">
    <property type="entry name" value="Tetracycline Repressor, domain 2"/>
    <property type="match status" value="1"/>
</dbReference>
<reference evidence="1 2" key="1">
    <citation type="journal article" date="2015" name="Genome Announc.">
        <title>Expanding the biotechnology potential of lactobacilli through comparative genomics of 213 strains and associated genera.</title>
        <authorList>
            <person name="Sun Z."/>
            <person name="Harris H.M."/>
            <person name="McCann A."/>
            <person name="Guo C."/>
            <person name="Argimon S."/>
            <person name="Zhang W."/>
            <person name="Yang X."/>
            <person name="Jeffery I.B."/>
            <person name="Cooney J.C."/>
            <person name="Kagawa T.F."/>
            <person name="Liu W."/>
            <person name="Song Y."/>
            <person name="Salvetti E."/>
            <person name="Wrobel A."/>
            <person name="Rasinkangas P."/>
            <person name="Parkhill J."/>
            <person name="Rea M.C."/>
            <person name="O'Sullivan O."/>
            <person name="Ritari J."/>
            <person name="Douillard F.P."/>
            <person name="Paul Ross R."/>
            <person name="Yang R."/>
            <person name="Briner A.E."/>
            <person name="Felis G.E."/>
            <person name="de Vos W.M."/>
            <person name="Barrangou R."/>
            <person name="Klaenhammer T.R."/>
            <person name="Caufield P.W."/>
            <person name="Cui Y."/>
            <person name="Zhang H."/>
            <person name="O'Toole P.W."/>
        </authorList>
    </citation>
    <scope>NUCLEOTIDE SEQUENCE [LARGE SCALE GENOMIC DNA]</scope>
    <source>
        <strain evidence="1 2">DSM 20534</strain>
    </source>
</reference>